<dbReference type="PROSITE" id="PS50043">
    <property type="entry name" value="HTH_LUXR_2"/>
    <property type="match status" value="1"/>
</dbReference>
<sequence>MPAPLLETKLHPPRHRSGALPRPRLAQRLDRGLGCRLTLVSAPAGFGKTTLLAERAAAWAAGGARVGWLSLDGQDDDPGVLWPYVVAALQAAAPGTGADARALLGSGAPTGAVLTSLLNDLHAVAGDVVLALDDVHHLRSREVHDGLGFLLEHLPANAHLVLAGRTDPALPLARLRARGDLVEVRAADLRFTPEEAATYLAGATGSALAPADAAALAARTEGWIAGLQLAALSLEGRDDVAGFVAGFAGDDRFVVDYLLEEVLQRQPPHVRGFLLCTSVLGRLTGPLCDAVTGGPGGAAVLEALDRQNLFVVALDDRRRWYRYHHLFADVLRARLLDERPGEVAALHGRASEWFEQHGDRPEAIAHAFAAGDVERAAHLVELALPALRRDRQEATMHRWLAALPDDVLRTRPVLSVGYASALMSLGDLAGVEERLRDAERWLVPATPGADRTTPPAGAVVADVQAFGALAAGIAVYRAALARARGDDADAEARARRALESGDPGAHLERGAAAGLLALARWSAGDLAAAHASWGEAVASLERAGHVADAFGGRIALADIRIAQGRLDDARRTYEEGLRLAADHGGPVLRGTADLHVGLADVLRERGDLAGAAHHLRTSEALGPGGALPQHPHRYRVALARLRVAEGDLDAAVALLEDAERVYDANFFPEPRPVAAERARVRIAQGRWAEALARAAERGVTADDEVVYLREYEHLVLARALVARGAAEGDGRVLASATRLLDRILAAAEDGGRGGSVIEALVVHALAASAAGDGPSALAHLARAVALAEPEGYVRVFADEGAALLGPLRALAPREPHARRLLAGLRAPHRAAGAGARSGQVLVEPLSARELDVLRLLASELDGPGIARELVVSLNTVRTHTRNVYAKLAVRNRREAVRRATELGLLGARVRARGGDGSGTLPS</sequence>
<dbReference type="RefSeq" id="WP_345711831.1">
    <property type="nucleotide sequence ID" value="NZ_BAABIL010000200.1"/>
</dbReference>
<evidence type="ECO:0000259" key="3">
    <source>
        <dbReference type="PROSITE" id="PS50043"/>
    </source>
</evidence>
<dbReference type="Pfam" id="PF25873">
    <property type="entry name" value="WHD_MalT"/>
    <property type="match status" value="1"/>
</dbReference>
<gene>
    <name evidence="4" type="ORF">GCM10023225_15100</name>
</gene>
<dbReference type="PANTHER" id="PTHR43214">
    <property type="entry name" value="TWO-COMPONENT RESPONSE REGULATOR"/>
    <property type="match status" value="1"/>
</dbReference>
<protein>
    <submittedName>
        <fullName evidence="4">LuxR C-terminal-related transcriptional regulator</fullName>
    </submittedName>
</protein>
<dbReference type="CDD" id="cd06170">
    <property type="entry name" value="LuxR_C_like"/>
    <property type="match status" value="1"/>
</dbReference>
<dbReference type="Gene3D" id="1.25.40.10">
    <property type="entry name" value="Tetratricopeptide repeat domain"/>
    <property type="match status" value="1"/>
</dbReference>
<dbReference type="InterPro" id="IPR027417">
    <property type="entry name" value="P-loop_NTPase"/>
</dbReference>
<proteinExistence type="predicted"/>
<feature type="domain" description="HTH luxR-type" evidence="3">
    <location>
        <begin position="838"/>
        <end position="903"/>
    </location>
</feature>
<dbReference type="InterPro" id="IPR036388">
    <property type="entry name" value="WH-like_DNA-bd_sf"/>
</dbReference>
<name>A0ABP9HNW0_9ACTN</name>
<dbReference type="InterPro" id="IPR011990">
    <property type="entry name" value="TPR-like_helical_dom_sf"/>
</dbReference>
<reference evidence="5" key="1">
    <citation type="journal article" date="2019" name="Int. J. Syst. Evol. Microbiol.">
        <title>The Global Catalogue of Microorganisms (GCM) 10K type strain sequencing project: providing services to taxonomists for standard genome sequencing and annotation.</title>
        <authorList>
            <consortium name="The Broad Institute Genomics Platform"/>
            <consortium name="The Broad Institute Genome Sequencing Center for Infectious Disease"/>
            <person name="Wu L."/>
            <person name="Ma J."/>
        </authorList>
    </citation>
    <scope>NUCLEOTIDE SEQUENCE [LARGE SCALE GENOMIC DNA]</scope>
    <source>
        <strain evidence="5">JCM 18126</strain>
    </source>
</reference>
<dbReference type="InterPro" id="IPR016032">
    <property type="entry name" value="Sig_transdc_resp-reg_C-effctor"/>
</dbReference>
<dbReference type="SUPFAM" id="SSF52540">
    <property type="entry name" value="P-loop containing nucleoside triphosphate hydrolases"/>
    <property type="match status" value="1"/>
</dbReference>
<dbReference type="EMBL" id="BAABIL010000200">
    <property type="protein sequence ID" value="GAA4974987.1"/>
    <property type="molecule type" value="Genomic_DNA"/>
</dbReference>
<dbReference type="Proteomes" id="UP001501195">
    <property type="component" value="Unassembled WGS sequence"/>
</dbReference>
<dbReference type="InterPro" id="IPR059106">
    <property type="entry name" value="WHD_MalT"/>
</dbReference>
<evidence type="ECO:0000256" key="2">
    <source>
        <dbReference type="SAM" id="MobiDB-lite"/>
    </source>
</evidence>
<organism evidence="4 5">
    <name type="scientific">Kineococcus glutinatus</name>
    <dbReference type="NCBI Taxonomy" id="1070872"/>
    <lineage>
        <taxon>Bacteria</taxon>
        <taxon>Bacillati</taxon>
        <taxon>Actinomycetota</taxon>
        <taxon>Actinomycetes</taxon>
        <taxon>Kineosporiales</taxon>
        <taxon>Kineosporiaceae</taxon>
        <taxon>Kineococcus</taxon>
    </lineage>
</organism>
<keyword evidence="1" id="KW-0238">DNA-binding</keyword>
<accession>A0ABP9HNW0</accession>
<dbReference type="Gene3D" id="1.10.10.10">
    <property type="entry name" value="Winged helix-like DNA-binding domain superfamily/Winged helix DNA-binding domain"/>
    <property type="match status" value="1"/>
</dbReference>
<dbReference type="InterPro" id="IPR041617">
    <property type="entry name" value="TPR_MalT"/>
</dbReference>
<evidence type="ECO:0000256" key="1">
    <source>
        <dbReference type="ARBA" id="ARBA00023125"/>
    </source>
</evidence>
<evidence type="ECO:0000313" key="4">
    <source>
        <dbReference type="EMBL" id="GAA4974987.1"/>
    </source>
</evidence>
<dbReference type="SUPFAM" id="SSF48452">
    <property type="entry name" value="TPR-like"/>
    <property type="match status" value="1"/>
</dbReference>
<comment type="caution">
    <text evidence="4">The sequence shown here is derived from an EMBL/GenBank/DDBJ whole genome shotgun (WGS) entry which is preliminary data.</text>
</comment>
<evidence type="ECO:0000313" key="5">
    <source>
        <dbReference type="Proteomes" id="UP001501195"/>
    </source>
</evidence>
<dbReference type="SMART" id="SM00421">
    <property type="entry name" value="HTH_LUXR"/>
    <property type="match status" value="1"/>
</dbReference>
<dbReference type="SUPFAM" id="SSF46894">
    <property type="entry name" value="C-terminal effector domain of the bipartite response regulators"/>
    <property type="match status" value="1"/>
</dbReference>
<keyword evidence="5" id="KW-1185">Reference proteome</keyword>
<dbReference type="InterPro" id="IPR039420">
    <property type="entry name" value="WalR-like"/>
</dbReference>
<dbReference type="Pfam" id="PF00196">
    <property type="entry name" value="GerE"/>
    <property type="match status" value="1"/>
</dbReference>
<dbReference type="InterPro" id="IPR000792">
    <property type="entry name" value="Tscrpt_reg_LuxR_C"/>
</dbReference>
<dbReference type="Pfam" id="PF17874">
    <property type="entry name" value="TPR_MalT"/>
    <property type="match status" value="1"/>
</dbReference>
<feature type="region of interest" description="Disordered" evidence="2">
    <location>
        <begin position="1"/>
        <end position="20"/>
    </location>
</feature>